<sequence>MLLVLLTHHLHILRLDSLSFFCCANFSSSSPARLAPRSLTIVNITSALVLRRFSILHTGRPDPTAFDTHRLATRRNLDYESRFGSGNCDNVLWIGDMESTSITIISQKRQLGSA</sequence>
<dbReference type="HOGENOM" id="CLU_2121986_0_0_1"/>
<dbReference type="InParanoid" id="A0A0C3F040"/>
<evidence type="ECO:0000256" key="1">
    <source>
        <dbReference type="SAM" id="SignalP"/>
    </source>
</evidence>
<dbReference type="Proteomes" id="UP000054166">
    <property type="component" value="Unassembled WGS sequence"/>
</dbReference>
<dbReference type="AlphaFoldDB" id="A0A0C3F040"/>
<organism evidence="2 3">
    <name type="scientific">Piloderma croceum (strain F 1598)</name>
    <dbReference type="NCBI Taxonomy" id="765440"/>
    <lineage>
        <taxon>Eukaryota</taxon>
        <taxon>Fungi</taxon>
        <taxon>Dikarya</taxon>
        <taxon>Basidiomycota</taxon>
        <taxon>Agaricomycotina</taxon>
        <taxon>Agaricomycetes</taxon>
        <taxon>Agaricomycetidae</taxon>
        <taxon>Atheliales</taxon>
        <taxon>Atheliaceae</taxon>
        <taxon>Piloderma</taxon>
    </lineage>
</organism>
<reference evidence="2 3" key="1">
    <citation type="submission" date="2014-04" db="EMBL/GenBank/DDBJ databases">
        <authorList>
            <consortium name="DOE Joint Genome Institute"/>
            <person name="Kuo A."/>
            <person name="Tarkka M."/>
            <person name="Buscot F."/>
            <person name="Kohler A."/>
            <person name="Nagy L.G."/>
            <person name="Floudas D."/>
            <person name="Copeland A."/>
            <person name="Barry K.W."/>
            <person name="Cichocki N."/>
            <person name="Veneault-Fourrey C."/>
            <person name="LaButti K."/>
            <person name="Lindquist E.A."/>
            <person name="Lipzen A."/>
            <person name="Lundell T."/>
            <person name="Morin E."/>
            <person name="Murat C."/>
            <person name="Sun H."/>
            <person name="Tunlid A."/>
            <person name="Henrissat B."/>
            <person name="Grigoriev I.V."/>
            <person name="Hibbett D.S."/>
            <person name="Martin F."/>
            <person name="Nordberg H.P."/>
            <person name="Cantor M.N."/>
            <person name="Hua S.X."/>
        </authorList>
    </citation>
    <scope>NUCLEOTIDE SEQUENCE [LARGE SCALE GENOMIC DNA]</scope>
    <source>
        <strain evidence="2 3">F 1598</strain>
    </source>
</reference>
<protein>
    <submittedName>
        <fullName evidence="2">Uncharacterized protein</fullName>
    </submittedName>
</protein>
<reference evidence="3" key="2">
    <citation type="submission" date="2015-01" db="EMBL/GenBank/DDBJ databases">
        <title>Evolutionary Origins and Diversification of the Mycorrhizal Mutualists.</title>
        <authorList>
            <consortium name="DOE Joint Genome Institute"/>
            <consortium name="Mycorrhizal Genomics Consortium"/>
            <person name="Kohler A."/>
            <person name="Kuo A."/>
            <person name="Nagy L.G."/>
            <person name="Floudas D."/>
            <person name="Copeland A."/>
            <person name="Barry K.W."/>
            <person name="Cichocki N."/>
            <person name="Veneault-Fourrey C."/>
            <person name="LaButti K."/>
            <person name="Lindquist E.A."/>
            <person name="Lipzen A."/>
            <person name="Lundell T."/>
            <person name="Morin E."/>
            <person name="Murat C."/>
            <person name="Riley R."/>
            <person name="Ohm R."/>
            <person name="Sun H."/>
            <person name="Tunlid A."/>
            <person name="Henrissat B."/>
            <person name="Grigoriev I.V."/>
            <person name="Hibbett D.S."/>
            <person name="Martin F."/>
        </authorList>
    </citation>
    <scope>NUCLEOTIDE SEQUENCE [LARGE SCALE GENOMIC DNA]</scope>
    <source>
        <strain evidence="3">F 1598</strain>
    </source>
</reference>
<feature type="chain" id="PRO_5002177189" evidence="1">
    <location>
        <begin position="18"/>
        <end position="114"/>
    </location>
</feature>
<name>A0A0C3F040_PILCF</name>
<dbReference type="EMBL" id="KN833019">
    <property type="protein sequence ID" value="KIM78130.1"/>
    <property type="molecule type" value="Genomic_DNA"/>
</dbReference>
<accession>A0A0C3F040</accession>
<keyword evidence="3" id="KW-1185">Reference proteome</keyword>
<proteinExistence type="predicted"/>
<keyword evidence="1" id="KW-0732">Signal</keyword>
<gene>
    <name evidence="2" type="ORF">PILCRDRAFT_11558</name>
</gene>
<evidence type="ECO:0000313" key="2">
    <source>
        <dbReference type="EMBL" id="KIM78130.1"/>
    </source>
</evidence>
<evidence type="ECO:0000313" key="3">
    <source>
        <dbReference type="Proteomes" id="UP000054166"/>
    </source>
</evidence>
<feature type="signal peptide" evidence="1">
    <location>
        <begin position="1"/>
        <end position="17"/>
    </location>
</feature>